<evidence type="ECO:0000313" key="4">
    <source>
        <dbReference type="EMBL" id="CAB4712686.1"/>
    </source>
</evidence>
<evidence type="ECO:0000259" key="2">
    <source>
        <dbReference type="Pfam" id="PF01425"/>
    </source>
</evidence>
<evidence type="ECO:0000313" key="5">
    <source>
        <dbReference type="EMBL" id="CAB4836138.1"/>
    </source>
</evidence>
<dbReference type="EMBL" id="CAFAAV010000373">
    <property type="protein sequence ID" value="CAB4836138.1"/>
    <property type="molecule type" value="Genomic_DNA"/>
</dbReference>
<feature type="domain" description="Amidase" evidence="2">
    <location>
        <begin position="26"/>
        <end position="448"/>
    </location>
</feature>
<dbReference type="EMBL" id="CAFBIY010000089">
    <property type="protein sequence ID" value="CAB4851658.1"/>
    <property type="molecule type" value="Genomic_DNA"/>
</dbReference>
<dbReference type="InterPro" id="IPR052739">
    <property type="entry name" value="FAAH2"/>
</dbReference>
<dbReference type="EMBL" id="CAESGF010000001">
    <property type="protein sequence ID" value="CAB4362444.1"/>
    <property type="molecule type" value="Genomic_DNA"/>
</dbReference>
<dbReference type="EMBL" id="CAEZYF010000004">
    <property type="protein sequence ID" value="CAB4712686.1"/>
    <property type="molecule type" value="Genomic_DNA"/>
</dbReference>
<dbReference type="SUPFAM" id="SSF75304">
    <property type="entry name" value="Amidase signature (AS) enzymes"/>
    <property type="match status" value="1"/>
</dbReference>
<dbReference type="Pfam" id="PF01425">
    <property type="entry name" value="Amidase"/>
    <property type="match status" value="1"/>
</dbReference>
<accession>A0A6J6QPJ7</accession>
<feature type="region of interest" description="Disordered" evidence="1">
    <location>
        <begin position="137"/>
        <end position="169"/>
    </location>
</feature>
<evidence type="ECO:0000313" key="7">
    <source>
        <dbReference type="EMBL" id="CAB4913345.1"/>
    </source>
</evidence>
<dbReference type="InterPro" id="IPR023631">
    <property type="entry name" value="Amidase_dom"/>
</dbReference>
<dbReference type="EMBL" id="CAFBOL010000077">
    <property type="protein sequence ID" value="CAB5003425.1"/>
    <property type="molecule type" value="Genomic_DNA"/>
</dbReference>
<dbReference type="EMBL" id="CAFBMT010000002">
    <property type="protein sequence ID" value="CAB4913345.1"/>
    <property type="molecule type" value="Genomic_DNA"/>
</dbReference>
<evidence type="ECO:0000313" key="3">
    <source>
        <dbReference type="EMBL" id="CAB4362444.1"/>
    </source>
</evidence>
<proteinExistence type="predicted"/>
<reference evidence="4" key="1">
    <citation type="submission" date="2020-05" db="EMBL/GenBank/DDBJ databases">
        <authorList>
            <person name="Chiriac C."/>
            <person name="Salcher M."/>
            <person name="Ghai R."/>
            <person name="Kavagutti S V."/>
        </authorList>
    </citation>
    <scope>NUCLEOTIDE SEQUENCE</scope>
</reference>
<dbReference type="InterPro" id="IPR036928">
    <property type="entry name" value="AS_sf"/>
</dbReference>
<sequence>MSNELWRKGALELAGMIARKEVSSREVVVAHLARIDDVNPRLNAIVRRLDTSALAAADEADKAVAAGARLGTFHGVPLTVKENIDLAGTPTTQSLPILADAVSPIDAPVVERMRAAGAIPIGRTNLPDLGLRVTTESSLHGATHNPWHPTRTTGGSSGGEGSALASGMSPLGLGNDIGGSLRNPATACGITSIKPTQGLVPWATVVPPEDPGLSAQLMLSEGAMARHVADVRAALLTIAGPHDRDPRALPATLTDRAAGRRLKVAVCADPPGGTTHPEVVAAVRAAADALANAGAEVVEAAPLSIERSIELWGILLGQEMRAQKPLLDLVLGEAGKRFIAYGEEVFPTLNSSELMLALGDRNRVDREWHTFLTDHDVLLMPTWAHPPFELGFDVESLDNAKFVLDTLRPVLPANLLGLPSAIVPVGMAGGMPTGAQVIGRRFADLTCLNVAEQLEQHFGTITPIDPVWS</sequence>
<evidence type="ECO:0000313" key="8">
    <source>
        <dbReference type="EMBL" id="CAB5003425.1"/>
    </source>
</evidence>
<evidence type="ECO:0000313" key="6">
    <source>
        <dbReference type="EMBL" id="CAB4851658.1"/>
    </source>
</evidence>
<dbReference type="NCBIfam" id="NF005687">
    <property type="entry name" value="PRK07487.1"/>
    <property type="match status" value="1"/>
</dbReference>
<dbReference type="Gene3D" id="3.90.1300.10">
    <property type="entry name" value="Amidase signature (AS) domain"/>
    <property type="match status" value="1"/>
</dbReference>
<dbReference type="PANTHER" id="PTHR43372">
    <property type="entry name" value="FATTY-ACID AMIDE HYDROLASE"/>
    <property type="match status" value="1"/>
</dbReference>
<name>A0A6J6QPJ7_9ZZZZ</name>
<dbReference type="PROSITE" id="PS00571">
    <property type="entry name" value="AMIDASES"/>
    <property type="match status" value="1"/>
</dbReference>
<protein>
    <submittedName>
        <fullName evidence="4">Unannotated protein</fullName>
    </submittedName>
</protein>
<dbReference type="InterPro" id="IPR020556">
    <property type="entry name" value="Amidase_CS"/>
</dbReference>
<dbReference type="PANTHER" id="PTHR43372:SF4">
    <property type="entry name" value="FATTY-ACID AMIDE HYDROLASE 2"/>
    <property type="match status" value="1"/>
</dbReference>
<dbReference type="GO" id="GO:0012505">
    <property type="term" value="C:endomembrane system"/>
    <property type="evidence" value="ECO:0007669"/>
    <property type="project" value="TreeGrafter"/>
</dbReference>
<evidence type="ECO:0000256" key="1">
    <source>
        <dbReference type="SAM" id="MobiDB-lite"/>
    </source>
</evidence>
<organism evidence="4">
    <name type="scientific">freshwater metagenome</name>
    <dbReference type="NCBI Taxonomy" id="449393"/>
    <lineage>
        <taxon>unclassified sequences</taxon>
        <taxon>metagenomes</taxon>
        <taxon>ecological metagenomes</taxon>
    </lineage>
</organism>
<dbReference type="AlphaFoldDB" id="A0A6J6QPJ7"/>
<gene>
    <name evidence="4" type="ORF">UFOPK2656_00773</name>
    <name evidence="5" type="ORF">UFOPK3099_03027</name>
    <name evidence="6" type="ORF">UFOPK3267_01637</name>
    <name evidence="7" type="ORF">UFOPK3651_00356</name>
    <name evidence="8" type="ORF">UFOPK3931_02318</name>
    <name evidence="3" type="ORF">UFOPK4189_00219</name>
</gene>